<dbReference type="Proteomes" id="UP000540698">
    <property type="component" value="Unassembled WGS sequence"/>
</dbReference>
<name>A0A7X6LBA9_9NOCA</name>
<protein>
    <submittedName>
        <fullName evidence="1">Uncharacterized protein</fullName>
    </submittedName>
</protein>
<comment type="caution">
    <text evidence="1">The sequence shown here is derived from an EMBL/GenBank/DDBJ whole genome shotgun (WGS) entry which is preliminary data.</text>
</comment>
<proteinExistence type="predicted"/>
<dbReference type="RefSeq" id="WP_062976765.1">
    <property type="nucleotide sequence ID" value="NZ_JAAXOS010000029.1"/>
</dbReference>
<gene>
    <name evidence="1" type="ORF">HGB38_34615</name>
</gene>
<sequence length="112" mass="12369">MTPEDLPGRGGRDAARIAHRTTLPAAQHSNIADTDCAVDPGDLSPDDAIRTLSVHHHCPLPCRPRERALVVLGTEYRAASTPDACRPARAVDELDRRLAELIREYLRRVADR</sequence>
<evidence type="ECO:0000313" key="1">
    <source>
        <dbReference type="EMBL" id="NKY31293.1"/>
    </source>
</evidence>
<dbReference type="AlphaFoldDB" id="A0A7X6LBA9"/>
<reference evidence="1 2" key="1">
    <citation type="submission" date="2020-04" db="EMBL/GenBank/DDBJ databases">
        <title>MicrobeNet Type strains.</title>
        <authorList>
            <person name="Nicholson A.C."/>
        </authorList>
    </citation>
    <scope>NUCLEOTIDE SEQUENCE [LARGE SCALE GENOMIC DNA]</scope>
    <source>
        <strain evidence="1 2">DSM 44956</strain>
    </source>
</reference>
<dbReference type="EMBL" id="JAAXOS010000029">
    <property type="protein sequence ID" value="NKY31293.1"/>
    <property type="molecule type" value="Genomic_DNA"/>
</dbReference>
<accession>A0A7X6LBA9</accession>
<organism evidence="1 2">
    <name type="scientific">Nocardia gamkensis</name>
    <dbReference type="NCBI Taxonomy" id="352869"/>
    <lineage>
        <taxon>Bacteria</taxon>
        <taxon>Bacillati</taxon>
        <taxon>Actinomycetota</taxon>
        <taxon>Actinomycetes</taxon>
        <taxon>Mycobacteriales</taxon>
        <taxon>Nocardiaceae</taxon>
        <taxon>Nocardia</taxon>
    </lineage>
</organism>
<evidence type="ECO:0000313" key="2">
    <source>
        <dbReference type="Proteomes" id="UP000540698"/>
    </source>
</evidence>
<keyword evidence="2" id="KW-1185">Reference proteome</keyword>